<dbReference type="GO" id="GO:0140359">
    <property type="term" value="F:ABC-type transporter activity"/>
    <property type="evidence" value="ECO:0007669"/>
    <property type="project" value="InterPro"/>
</dbReference>
<dbReference type="RefSeq" id="WP_100815547.1">
    <property type="nucleotide sequence ID" value="NZ_CAYASY010000092.1"/>
</dbReference>
<dbReference type="EMBL" id="CP017803">
    <property type="protein sequence ID" value="ATZ59878.1"/>
    <property type="molecule type" value="Genomic_DNA"/>
</dbReference>
<accession>A0A2H4U6X8</accession>
<evidence type="ECO:0000256" key="4">
    <source>
        <dbReference type="ARBA" id="ARBA00023136"/>
    </source>
</evidence>
<dbReference type="Gene3D" id="3.40.1710.10">
    <property type="entry name" value="abc type-2 transporter like domain"/>
    <property type="match status" value="1"/>
</dbReference>
<protein>
    <submittedName>
        <fullName evidence="7">Multidrug ABC transporter permease</fullName>
    </submittedName>
</protein>
<proteinExistence type="predicted"/>
<feature type="transmembrane region" description="Helical" evidence="5">
    <location>
        <begin position="181"/>
        <end position="203"/>
    </location>
</feature>
<feature type="transmembrane region" description="Helical" evidence="5">
    <location>
        <begin position="295"/>
        <end position="313"/>
    </location>
</feature>
<evidence type="ECO:0000313" key="7">
    <source>
        <dbReference type="EMBL" id="ATZ59878.1"/>
    </source>
</evidence>
<evidence type="ECO:0000256" key="1">
    <source>
        <dbReference type="ARBA" id="ARBA00004141"/>
    </source>
</evidence>
<feature type="domain" description="ABC transmembrane type-2" evidence="6">
    <location>
        <begin position="138"/>
        <end position="379"/>
    </location>
</feature>
<keyword evidence="2 5" id="KW-0812">Transmembrane</keyword>
<evidence type="ECO:0000256" key="3">
    <source>
        <dbReference type="ARBA" id="ARBA00022989"/>
    </source>
</evidence>
<dbReference type="InterPro" id="IPR047817">
    <property type="entry name" value="ABC2_TM_bact-type"/>
</dbReference>
<feature type="transmembrane region" description="Helical" evidence="5">
    <location>
        <begin position="224"/>
        <end position="252"/>
    </location>
</feature>
<dbReference type="InterPro" id="IPR051328">
    <property type="entry name" value="T7SS_ABC-Transporter"/>
</dbReference>
<evidence type="ECO:0000256" key="5">
    <source>
        <dbReference type="SAM" id="Phobius"/>
    </source>
</evidence>
<organism evidence="7 8">
    <name type="scientific">Methanobrevibacter smithii</name>
    <dbReference type="NCBI Taxonomy" id="2173"/>
    <lineage>
        <taxon>Archaea</taxon>
        <taxon>Methanobacteriati</taxon>
        <taxon>Methanobacteriota</taxon>
        <taxon>Methanomada group</taxon>
        <taxon>Methanobacteria</taxon>
        <taxon>Methanobacteriales</taxon>
        <taxon>Methanobacteriaceae</taxon>
        <taxon>Methanobrevibacter</taxon>
    </lineage>
</organism>
<dbReference type="PANTHER" id="PTHR43077">
    <property type="entry name" value="TRANSPORT PERMEASE YVFS-RELATED"/>
    <property type="match status" value="1"/>
</dbReference>
<dbReference type="PROSITE" id="PS51012">
    <property type="entry name" value="ABC_TM2"/>
    <property type="match status" value="1"/>
</dbReference>
<gene>
    <name evidence="7" type="ORF">BK798_05320</name>
</gene>
<reference evidence="7 8" key="1">
    <citation type="submission" date="2016-10" db="EMBL/GenBank/DDBJ databases">
        <authorList>
            <person name="Varghese N."/>
        </authorList>
    </citation>
    <scope>NUCLEOTIDE SEQUENCE [LARGE SCALE GENOMIC DNA]</scope>
    <source>
        <strain evidence="7 8">KB11</strain>
    </source>
</reference>
<dbReference type="AlphaFoldDB" id="A0A2H4U6X8"/>
<feature type="transmembrane region" description="Helical" evidence="5">
    <location>
        <begin position="21"/>
        <end position="39"/>
    </location>
</feature>
<sequence>MKIFDIVQLNFKQLIRDKKNLFFLLLFPAVFMLIFGIGFGDNVESDIDIAIVNHDDGDVSNQLVSIIEDFNSSEDEKLFTVHKIDDETKAQEMLKNGSVSTVLIIPQDFTSDMGKNQSSLGEVTVKGNAIDTDYGIASSVIAGILSEFSKEIIKEVSGQTIPEIDLKYDDLDISSSSLFDIYAPGLIVFAILMTITVVASNVASEEESGMIKRLKLSKMKTIDYVVGNLISWSFVGVIQVIIMLLVAVLVGFKWEGGIYTLVLACVVGIVTTFSSVAVALIIVAFSKNAKQASSISPIVAVPLSFIAGAFIPLPDCVIATINNQQIQIYEILPWNQAITAIRQVLTYGQGLDAIFMNLIIILIMGIILLAISVLLFNRKISRES</sequence>
<dbReference type="Pfam" id="PF12698">
    <property type="entry name" value="ABC2_membrane_3"/>
    <property type="match status" value="1"/>
</dbReference>
<keyword evidence="4 5" id="KW-0472">Membrane</keyword>
<feature type="transmembrane region" description="Helical" evidence="5">
    <location>
        <begin position="354"/>
        <end position="376"/>
    </location>
</feature>
<dbReference type="GO" id="GO:0016020">
    <property type="term" value="C:membrane"/>
    <property type="evidence" value="ECO:0007669"/>
    <property type="project" value="UniProtKB-SubCell"/>
</dbReference>
<evidence type="ECO:0000313" key="8">
    <source>
        <dbReference type="Proteomes" id="UP000232133"/>
    </source>
</evidence>
<feature type="transmembrane region" description="Helical" evidence="5">
    <location>
        <begin position="258"/>
        <end position="283"/>
    </location>
</feature>
<dbReference type="PANTHER" id="PTHR43077:SF10">
    <property type="entry name" value="TRANSPORT PERMEASE PROTEIN"/>
    <property type="match status" value="1"/>
</dbReference>
<dbReference type="Proteomes" id="UP000232133">
    <property type="component" value="Chromosome"/>
</dbReference>
<evidence type="ECO:0000259" key="6">
    <source>
        <dbReference type="PROSITE" id="PS51012"/>
    </source>
</evidence>
<dbReference type="GeneID" id="35118775"/>
<dbReference type="InterPro" id="IPR013525">
    <property type="entry name" value="ABC2_TM"/>
</dbReference>
<comment type="subcellular location">
    <subcellularLocation>
        <location evidence="1">Membrane</location>
        <topology evidence="1">Multi-pass membrane protein</topology>
    </subcellularLocation>
</comment>
<name>A0A2H4U6X8_METSM</name>
<evidence type="ECO:0000256" key="2">
    <source>
        <dbReference type="ARBA" id="ARBA00022692"/>
    </source>
</evidence>
<keyword evidence="3 5" id="KW-1133">Transmembrane helix</keyword>